<dbReference type="InterPro" id="IPR016032">
    <property type="entry name" value="Sig_transdc_resp-reg_C-effctor"/>
</dbReference>
<dbReference type="GO" id="GO:0003677">
    <property type="term" value="F:DNA binding"/>
    <property type="evidence" value="ECO:0007669"/>
    <property type="project" value="UniProtKB-KW"/>
</dbReference>
<evidence type="ECO:0000313" key="6">
    <source>
        <dbReference type="Proteomes" id="UP000027059"/>
    </source>
</evidence>
<reference evidence="6" key="1">
    <citation type="submission" date="2014-02" db="EMBL/GenBank/DDBJ databases">
        <title>Complete genome sequence and comparative genomic analysis of the nitrogen-fixing bacterium Leptospirillum ferriphilum YSK.</title>
        <authorList>
            <person name="Guo X."/>
            <person name="Yin H."/>
            <person name="Liang Y."/>
            <person name="Hu Q."/>
            <person name="Ma L."/>
            <person name="Xiao Y."/>
            <person name="Zhang X."/>
            <person name="Qiu G."/>
            <person name="Liu X."/>
        </authorList>
    </citation>
    <scope>NUCLEOTIDE SEQUENCE [LARGE SCALE GENOMIC DNA]</scope>
    <source>
        <strain evidence="6">YSK</strain>
    </source>
</reference>
<dbReference type="OrthoDB" id="9815744at2"/>
<evidence type="ECO:0000259" key="4">
    <source>
        <dbReference type="PROSITE" id="PS50043"/>
    </source>
</evidence>
<dbReference type="RefSeq" id="WP_038504292.1">
    <property type="nucleotide sequence ID" value="NZ_CP007243.1"/>
</dbReference>
<keyword evidence="2" id="KW-0238">DNA-binding</keyword>
<dbReference type="Pfam" id="PF00196">
    <property type="entry name" value="GerE"/>
    <property type="match status" value="1"/>
</dbReference>
<dbReference type="PRINTS" id="PR00038">
    <property type="entry name" value="HTHLUXR"/>
</dbReference>
<dbReference type="PROSITE" id="PS50043">
    <property type="entry name" value="HTH_LUXR_2"/>
    <property type="match status" value="1"/>
</dbReference>
<accession>A0A059Y1F9</accession>
<dbReference type="PANTHER" id="PTHR44688:SF16">
    <property type="entry name" value="DNA-BINDING TRANSCRIPTIONAL ACTIVATOR DEVR_DOSR"/>
    <property type="match status" value="1"/>
</dbReference>
<dbReference type="SUPFAM" id="SSF46894">
    <property type="entry name" value="C-terminal effector domain of the bipartite response regulators"/>
    <property type="match status" value="1"/>
</dbReference>
<dbReference type="InterPro" id="IPR036388">
    <property type="entry name" value="WH-like_DNA-bd_sf"/>
</dbReference>
<keyword evidence="3" id="KW-0804">Transcription</keyword>
<dbReference type="AlphaFoldDB" id="A0A059Y1F9"/>
<dbReference type="GO" id="GO:0006355">
    <property type="term" value="P:regulation of DNA-templated transcription"/>
    <property type="evidence" value="ECO:0007669"/>
    <property type="project" value="InterPro"/>
</dbReference>
<evidence type="ECO:0000256" key="2">
    <source>
        <dbReference type="ARBA" id="ARBA00023125"/>
    </source>
</evidence>
<dbReference type="PROSITE" id="PS00622">
    <property type="entry name" value="HTH_LUXR_1"/>
    <property type="match status" value="1"/>
</dbReference>
<evidence type="ECO:0000256" key="1">
    <source>
        <dbReference type="ARBA" id="ARBA00023015"/>
    </source>
</evidence>
<dbReference type="SMART" id="SM00421">
    <property type="entry name" value="HTH_LUXR"/>
    <property type="match status" value="1"/>
</dbReference>
<dbReference type="Gene3D" id="1.10.10.10">
    <property type="entry name" value="Winged helix-like DNA-binding domain superfamily/Winged helix DNA-binding domain"/>
    <property type="match status" value="1"/>
</dbReference>
<dbReference type="EMBL" id="CP007243">
    <property type="protein sequence ID" value="AIA31386.1"/>
    <property type="molecule type" value="Genomic_DNA"/>
</dbReference>
<reference evidence="5 6" key="2">
    <citation type="journal article" date="2015" name="Biomed. Res. Int.">
        <title>Effects of Arsenite Resistance on the Growth and Functional Gene Expression of Leptospirillum ferriphilum and Acidithiobacillus thiooxidans in Pure Culture and Coculture.</title>
        <authorList>
            <person name="Jiang H."/>
            <person name="Liang Y."/>
            <person name="Yin H."/>
            <person name="Xiao Y."/>
            <person name="Guo X."/>
            <person name="Xu Y."/>
            <person name="Hu Q."/>
            <person name="Liu H."/>
            <person name="Liu X."/>
        </authorList>
    </citation>
    <scope>NUCLEOTIDE SEQUENCE [LARGE SCALE GENOMIC DNA]</scope>
    <source>
        <strain evidence="5 6">YSK</strain>
    </source>
</reference>
<gene>
    <name evidence="5" type="ORF">Y981_00875</name>
</gene>
<feature type="domain" description="HTH luxR-type" evidence="4">
    <location>
        <begin position="286"/>
        <end position="351"/>
    </location>
</feature>
<dbReference type="PANTHER" id="PTHR44688">
    <property type="entry name" value="DNA-BINDING TRANSCRIPTIONAL ACTIVATOR DEVR_DOSR"/>
    <property type="match status" value="1"/>
</dbReference>
<dbReference type="HOGENOM" id="CLU_823264_0_0_0"/>
<keyword evidence="1" id="KW-0805">Transcription regulation</keyword>
<protein>
    <recommendedName>
        <fullName evidence="4">HTH luxR-type domain-containing protein</fullName>
    </recommendedName>
</protein>
<proteinExistence type="predicted"/>
<sequence length="358" mass="41240">MLTHKDVSQILDFIAFLKESEKGESIFVRLCRELQPLLGFSSAGFIPFDPKNKTVLTNGYLSFNCNSQVFLQYILHYSSEDPFLSTGWYKDDRSNVALLSHFISEENLLHSRFAKDFLSQVPMLYCMRIKIFSQGEFRGLLSLHRTSELGDYTEREISISEVLFPYLGLFLLPSTTLREQDPFSITDHGVILVTEHQQVLYSNEIGNRIFQEIREELLDLSGELLLKQNPIFLQTSKGPFRVRAFPLNLHFSLSLPEGIQNCRRRQDKERIRVLFLEPLTPAPFLPGKTGGLLSPKQLEVTRRVLQGCSNRRIAETLGITEQTVKDHLHAIFEKLRLKNRWELIVFFGGKPEGKSLEE</sequence>
<dbReference type="SUPFAM" id="SSF55781">
    <property type="entry name" value="GAF domain-like"/>
    <property type="match status" value="1"/>
</dbReference>
<evidence type="ECO:0000256" key="3">
    <source>
        <dbReference type="ARBA" id="ARBA00023163"/>
    </source>
</evidence>
<evidence type="ECO:0000313" key="5">
    <source>
        <dbReference type="EMBL" id="AIA31386.1"/>
    </source>
</evidence>
<name>A0A059Y1F9_9BACT</name>
<dbReference type="CDD" id="cd06170">
    <property type="entry name" value="LuxR_C_like"/>
    <property type="match status" value="1"/>
</dbReference>
<keyword evidence="6" id="KW-1185">Reference proteome</keyword>
<organism evidence="5 6">
    <name type="scientific">Leptospirillum ferriphilum YSK</name>
    <dbReference type="NCBI Taxonomy" id="1441628"/>
    <lineage>
        <taxon>Bacteria</taxon>
        <taxon>Pseudomonadati</taxon>
        <taxon>Nitrospirota</taxon>
        <taxon>Nitrospiria</taxon>
        <taxon>Nitrospirales</taxon>
        <taxon>Nitrospiraceae</taxon>
        <taxon>Leptospirillum</taxon>
    </lineage>
</organism>
<dbReference type="KEGG" id="lfp:Y981_00875"/>
<dbReference type="InterPro" id="IPR000792">
    <property type="entry name" value="Tscrpt_reg_LuxR_C"/>
</dbReference>
<dbReference type="Proteomes" id="UP000027059">
    <property type="component" value="Chromosome"/>
</dbReference>